<dbReference type="GO" id="GO:0006355">
    <property type="term" value="P:regulation of DNA-templated transcription"/>
    <property type="evidence" value="ECO:0007669"/>
    <property type="project" value="InterPro"/>
</dbReference>
<dbReference type="InterPro" id="IPR044847">
    <property type="entry name" value="KAN_fam"/>
</dbReference>
<dbReference type="GO" id="GO:0005634">
    <property type="term" value="C:nucleus"/>
    <property type="evidence" value="ECO:0007669"/>
    <property type="project" value="UniProtKB-SubCell"/>
</dbReference>
<evidence type="ECO:0000259" key="8">
    <source>
        <dbReference type="Pfam" id="PF00249"/>
    </source>
</evidence>
<dbReference type="PANTHER" id="PTHR31496:SF41">
    <property type="entry name" value="TRANSCRIPTION REPRESSOR KAN1-LIKE ISOFORM X1"/>
    <property type="match status" value="1"/>
</dbReference>
<dbReference type="Pfam" id="PF00249">
    <property type="entry name" value="Myb_DNA-binding"/>
    <property type="match status" value="1"/>
</dbReference>
<dbReference type="NCBIfam" id="TIGR01557">
    <property type="entry name" value="myb_SHAQKYF"/>
    <property type="match status" value="1"/>
</dbReference>
<dbReference type="Proteomes" id="UP000315295">
    <property type="component" value="Unassembled WGS sequence"/>
</dbReference>
<feature type="domain" description="Myb-like" evidence="8">
    <location>
        <begin position="299"/>
        <end position="350"/>
    </location>
</feature>
<dbReference type="PANTHER" id="PTHR31496">
    <property type="entry name" value="TRANSCRIPTION FACTOR KAN2-RELATED"/>
    <property type="match status" value="1"/>
</dbReference>
<organism evidence="9 10">
    <name type="scientific">Malus baccata</name>
    <name type="common">Siberian crab apple</name>
    <name type="synonym">Pyrus baccata</name>
    <dbReference type="NCBI Taxonomy" id="106549"/>
    <lineage>
        <taxon>Eukaryota</taxon>
        <taxon>Viridiplantae</taxon>
        <taxon>Streptophyta</taxon>
        <taxon>Embryophyta</taxon>
        <taxon>Tracheophyta</taxon>
        <taxon>Spermatophyta</taxon>
        <taxon>Magnoliopsida</taxon>
        <taxon>eudicotyledons</taxon>
        <taxon>Gunneridae</taxon>
        <taxon>Pentapetalae</taxon>
        <taxon>rosids</taxon>
        <taxon>fabids</taxon>
        <taxon>Rosales</taxon>
        <taxon>Rosaceae</taxon>
        <taxon>Amygdaloideae</taxon>
        <taxon>Maleae</taxon>
        <taxon>Malus</taxon>
    </lineage>
</organism>
<keyword evidence="6" id="KW-0539">Nucleus</keyword>
<dbReference type="STRING" id="106549.A0A540NFU5"/>
<evidence type="ECO:0000256" key="3">
    <source>
        <dbReference type="ARBA" id="ARBA00022782"/>
    </source>
</evidence>
<evidence type="ECO:0000256" key="7">
    <source>
        <dbReference type="SAM" id="MobiDB-lite"/>
    </source>
</evidence>
<gene>
    <name evidence="9" type="ORF">C1H46_004467</name>
</gene>
<dbReference type="InterPro" id="IPR009057">
    <property type="entry name" value="Homeodomain-like_sf"/>
</dbReference>
<dbReference type="InterPro" id="IPR001005">
    <property type="entry name" value="SANT/Myb"/>
</dbReference>
<keyword evidence="5" id="KW-0804">Transcription</keyword>
<keyword evidence="4" id="KW-0805">Transcription regulation</keyword>
<evidence type="ECO:0000256" key="5">
    <source>
        <dbReference type="ARBA" id="ARBA00023163"/>
    </source>
</evidence>
<name>A0A540NFU5_MALBA</name>
<dbReference type="FunFam" id="1.10.10.60:FF:000002">
    <property type="entry name" value="Myb family transcription factor"/>
    <property type="match status" value="1"/>
</dbReference>
<evidence type="ECO:0000256" key="2">
    <source>
        <dbReference type="ARBA" id="ARBA00022473"/>
    </source>
</evidence>
<evidence type="ECO:0000313" key="9">
    <source>
        <dbReference type="EMBL" id="TQE09889.1"/>
    </source>
</evidence>
<dbReference type="SUPFAM" id="SSF46689">
    <property type="entry name" value="Homeodomain-like"/>
    <property type="match status" value="1"/>
</dbReference>
<proteinExistence type="predicted"/>
<protein>
    <recommendedName>
        <fullName evidence="8">Myb-like domain-containing protein</fullName>
    </recommendedName>
</protein>
<sequence length="454" mass="49394">MLREKGLSSEAAAGGRSCLALNPIPDLSLHISPPNTNTNSAPSSICTDQVTPDHDSSSCFDIWRRDTDEDCTNGGALSNKSHSDSCIRASYTSSSPAAAGADTELSLANPSALEAESAWKKNYFGGGDGYNDEAKNSGNSVTRSNGILMLERLKPIKGIPVYSTSSTNCSFPPSFSPNPVYQTAPYLSNSFGPAAPARNYSGRGMGMGLGGFNGITMDSLSLGVGGVQQQQQQRQRQHHFPSYNLNPYYPQQLQQHHCVGGVGNYNADLSSNGFTMRSKFTPPKLIGQNINKRNMRAPRMRWTTSLHARFVHAVELLGGHERATPKSVLELMDVKDLTLAHVKSHLQMYRTVKNTDKPLASSDGSGDEDLLSITNHHHNSNSNGLLNQRGASNATLNLEHDHMEHRPSNNLWGNSSSCTFLVIALSFFSYKCMVMGCFCSRNQNPRPSFSETKK</sequence>
<evidence type="ECO:0000313" key="10">
    <source>
        <dbReference type="Proteomes" id="UP000315295"/>
    </source>
</evidence>
<reference evidence="9 10" key="1">
    <citation type="journal article" date="2019" name="G3 (Bethesda)">
        <title>Sequencing of a Wild Apple (Malus baccata) Genome Unravels the Differences Between Cultivated and Wild Apple Species Regarding Disease Resistance and Cold Tolerance.</title>
        <authorList>
            <person name="Chen X."/>
        </authorList>
    </citation>
    <scope>NUCLEOTIDE SEQUENCE [LARGE SCALE GENOMIC DNA]</scope>
    <source>
        <strain evidence="10">cv. Shandingzi</strain>
        <tissue evidence="9">Leaves</tissue>
    </source>
</reference>
<dbReference type="AlphaFoldDB" id="A0A540NFU5"/>
<evidence type="ECO:0000256" key="4">
    <source>
        <dbReference type="ARBA" id="ARBA00023015"/>
    </source>
</evidence>
<dbReference type="InterPro" id="IPR006447">
    <property type="entry name" value="Myb_dom_plants"/>
</dbReference>
<evidence type="ECO:0000256" key="6">
    <source>
        <dbReference type="ARBA" id="ARBA00023242"/>
    </source>
</evidence>
<feature type="region of interest" description="Disordered" evidence="7">
    <location>
        <begin position="356"/>
        <end position="388"/>
    </location>
</feature>
<dbReference type="EMBL" id="VIEB01000051">
    <property type="protein sequence ID" value="TQE09889.1"/>
    <property type="molecule type" value="Genomic_DNA"/>
</dbReference>
<comment type="caution">
    <text evidence="9">The sequence shown here is derived from an EMBL/GenBank/DDBJ whole genome shotgun (WGS) entry which is preliminary data.</text>
</comment>
<dbReference type="GO" id="GO:0000976">
    <property type="term" value="F:transcription cis-regulatory region binding"/>
    <property type="evidence" value="ECO:0007669"/>
    <property type="project" value="InterPro"/>
</dbReference>
<comment type="subcellular location">
    <subcellularLocation>
        <location evidence="1">Nucleus</location>
    </subcellularLocation>
</comment>
<keyword evidence="2" id="KW-0217">Developmental protein</keyword>
<accession>A0A540NFU5</accession>
<keyword evidence="3" id="KW-0221">Differentiation</keyword>
<dbReference type="GO" id="GO:0010158">
    <property type="term" value="P:abaxial cell fate specification"/>
    <property type="evidence" value="ECO:0007669"/>
    <property type="project" value="InterPro"/>
</dbReference>
<dbReference type="Gene3D" id="1.10.10.60">
    <property type="entry name" value="Homeodomain-like"/>
    <property type="match status" value="1"/>
</dbReference>
<evidence type="ECO:0000256" key="1">
    <source>
        <dbReference type="ARBA" id="ARBA00004123"/>
    </source>
</evidence>
<keyword evidence="10" id="KW-1185">Reference proteome</keyword>